<keyword evidence="4 8" id="KW-1133">Transmembrane helix</keyword>
<evidence type="ECO:0000256" key="5">
    <source>
        <dbReference type="ARBA" id="ARBA00023136"/>
    </source>
</evidence>
<feature type="domain" description="EF-hand" evidence="9">
    <location>
        <begin position="393"/>
        <end position="428"/>
    </location>
</feature>
<evidence type="ECO:0000256" key="7">
    <source>
        <dbReference type="SAM" id="MobiDB-lite"/>
    </source>
</evidence>
<feature type="compositionally biased region" description="Polar residues" evidence="7">
    <location>
        <begin position="690"/>
        <end position="706"/>
    </location>
</feature>
<feature type="transmembrane region" description="Helical" evidence="8">
    <location>
        <begin position="101"/>
        <end position="120"/>
    </location>
</feature>
<evidence type="ECO:0000256" key="2">
    <source>
        <dbReference type="ARBA" id="ARBA00008017"/>
    </source>
</evidence>
<dbReference type="InterPro" id="IPR010920">
    <property type="entry name" value="LSM_dom_sf"/>
</dbReference>
<sequence>MLMADDQEKYFRNGLRNLNVFDNTETIIQDIDDTYKSDDALKKRESRFKGVYYITNLYKWFMNLSFITRWLALWFPLACLLVVPLAVGVSPKYRYAKLGTVRIFWIFLWFEIAWGSFWVSRLVASILPYSLYPIVGIFPFTAYKLSVIVSAIELPLAFLFTCIICICTFPPIMIKNSAPVSNNLGNATLTPAASGTANVNPNVNLANSFSTASDVQSWIKVCTKIIGAFVILSIVLLLEKTILHFIGFHYHEVQYQFRIADNKKHLSMLTKLFIASMKAPYRDSPSVLQQDYILHLRTSDPLAKDNAPRHIRQVKRLKRNAKKAFNKTRLVVGSVFNNIAGYSHKPFTAEEEFIIEMLRSRKRCLAIARRIWYAIVPTGEDSFKKEDLSGLIRDQDDISFIFEILDRDYSRSISLEELEQFSREVADEFFSIRISLRDVDVALSKLDCVGLAAVGVIGVLIFISFLDTSFATILAAYGTTLLSLSFIFAATAQELMSSIVFLFSKHPFDISDVVVINGTKYEVVTLSLLCTVFRTMSGSTVQAPNSLLNTLFIENLRRSLPQSESVTLTAPFATDFKQLERLRDLLLEFVKENDRDFRPLLDLSVLDFSALDSLKFTVTFYYKSNWQNTALQAIRRNKFMCGLINAVRDVNLPAVSDPVRGSPDNPFVIERLSKELPQPLRDHNVRPSFTDVSSAASSPSFQNTPNYPVIQADKQEGEPSRGESPGMKPDVKSIKSANSNTNAAPVKYIRQTLATWEVPELMNSLDALDRSHEVSEGIQKAQDVETFTTNEQAEEQEEALSSNEHNNSFEQ</sequence>
<dbReference type="GeneID" id="80876412"/>
<dbReference type="GO" id="GO:0005262">
    <property type="term" value="F:calcium channel activity"/>
    <property type="evidence" value="ECO:0007669"/>
    <property type="project" value="TreeGrafter"/>
</dbReference>
<dbReference type="Pfam" id="PF25886">
    <property type="entry name" value="Msy1"/>
    <property type="match status" value="1"/>
</dbReference>
<reference evidence="10 11" key="1">
    <citation type="journal article" date="2023" name="G3 (Bethesda)">
        <title>A high-quality reference genome for the fission yeast Schizosaccharomyces osmophilus.</title>
        <authorList>
            <person name="Jia G.S."/>
            <person name="Zhang W.C."/>
            <person name="Liang Y."/>
            <person name="Liu X.H."/>
            <person name="Rhind N."/>
            <person name="Pidoux A."/>
            <person name="Brysch-Herzberg M."/>
            <person name="Du L.L."/>
        </authorList>
    </citation>
    <scope>NUCLEOTIDE SEQUENCE [LARGE SCALE GENOMIC DNA]</scope>
    <source>
        <strain evidence="10 11">CBS 15793</strain>
    </source>
</reference>
<protein>
    <recommendedName>
        <fullName evidence="6">Mechanosensitive ion channel protein</fullName>
    </recommendedName>
</protein>
<evidence type="ECO:0000313" key="10">
    <source>
        <dbReference type="EMBL" id="WBW73338.1"/>
    </source>
</evidence>
<proteinExistence type="inferred from homology"/>
<feature type="transmembrane region" description="Helical" evidence="8">
    <location>
        <begin position="218"/>
        <end position="238"/>
    </location>
</feature>
<name>A0AAF0AWA9_9SCHI</name>
<gene>
    <name evidence="10" type="primary">msy2</name>
    <name evidence="10" type="ORF">SOMG_02932</name>
</gene>
<dbReference type="Pfam" id="PF21082">
    <property type="entry name" value="MS_channel_3rd"/>
    <property type="match status" value="1"/>
</dbReference>
<dbReference type="RefSeq" id="XP_056037581.1">
    <property type="nucleotide sequence ID" value="XM_056181723.1"/>
</dbReference>
<comment type="subcellular location">
    <subcellularLocation>
        <location evidence="1">Endomembrane system</location>
        <topology evidence="1">Multi-pass membrane protein</topology>
    </subcellularLocation>
    <subcellularLocation>
        <location evidence="6">Endoplasmic reticulum membrane</location>
    </subcellularLocation>
</comment>
<dbReference type="Gene3D" id="2.30.30.60">
    <property type="match status" value="1"/>
</dbReference>
<dbReference type="AlphaFoldDB" id="A0AAF0AWA9"/>
<dbReference type="EMBL" id="CP115612">
    <property type="protein sequence ID" value="WBW73338.1"/>
    <property type="molecule type" value="Genomic_DNA"/>
</dbReference>
<feature type="region of interest" description="Disordered" evidence="7">
    <location>
        <begin position="773"/>
        <end position="811"/>
    </location>
</feature>
<feature type="transmembrane region" description="Helical" evidence="8">
    <location>
        <begin position="155"/>
        <end position="174"/>
    </location>
</feature>
<dbReference type="Pfam" id="PF00924">
    <property type="entry name" value="MS_channel_2nd"/>
    <property type="match status" value="1"/>
</dbReference>
<evidence type="ECO:0000256" key="3">
    <source>
        <dbReference type="ARBA" id="ARBA00022692"/>
    </source>
</evidence>
<evidence type="ECO:0000256" key="4">
    <source>
        <dbReference type="ARBA" id="ARBA00022989"/>
    </source>
</evidence>
<dbReference type="Proteomes" id="UP001212411">
    <property type="component" value="Chromosome 2"/>
</dbReference>
<dbReference type="InterPro" id="IPR049278">
    <property type="entry name" value="MS_channel_C"/>
</dbReference>
<comment type="similarity">
    <text evidence="2 6">Belongs to the MscS (TC 1.A.23) family.</text>
</comment>
<dbReference type="SUPFAM" id="SSF50182">
    <property type="entry name" value="Sm-like ribonucleoproteins"/>
    <property type="match status" value="1"/>
</dbReference>
<organism evidence="10 11">
    <name type="scientific">Schizosaccharomyces osmophilus</name>
    <dbReference type="NCBI Taxonomy" id="2545709"/>
    <lineage>
        <taxon>Eukaryota</taxon>
        <taxon>Fungi</taxon>
        <taxon>Dikarya</taxon>
        <taxon>Ascomycota</taxon>
        <taxon>Taphrinomycotina</taxon>
        <taxon>Schizosaccharomycetes</taxon>
        <taxon>Schizosaccharomycetales</taxon>
        <taxon>Schizosaccharomycetaceae</taxon>
        <taxon>Schizosaccharomyces</taxon>
    </lineage>
</organism>
<dbReference type="InterPro" id="IPR006685">
    <property type="entry name" value="MscS_channel_2nd"/>
</dbReference>
<keyword evidence="11" id="KW-1185">Reference proteome</keyword>
<feature type="region of interest" description="Disordered" evidence="7">
    <location>
        <begin position="680"/>
        <end position="738"/>
    </location>
</feature>
<dbReference type="KEGG" id="som:SOMG_02932"/>
<evidence type="ECO:0000259" key="9">
    <source>
        <dbReference type="PROSITE" id="PS50222"/>
    </source>
</evidence>
<accession>A0AAF0AWA9</accession>
<dbReference type="GO" id="GO:0005789">
    <property type="term" value="C:endoplasmic reticulum membrane"/>
    <property type="evidence" value="ECO:0007669"/>
    <property type="project" value="UniProtKB-SubCell"/>
</dbReference>
<dbReference type="GO" id="GO:0006874">
    <property type="term" value="P:intracellular calcium ion homeostasis"/>
    <property type="evidence" value="ECO:0007669"/>
    <property type="project" value="TreeGrafter"/>
</dbReference>
<dbReference type="PANTHER" id="PTHR31323">
    <property type="entry name" value="MECHANOSENSITIVE ION CHANNEL PROTEIN MSY2"/>
    <property type="match status" value="1"/>
</dbReference>
<keyword evidence="6" id="KW-0256">Endoplasmic reticulum</keyword>
<evidence type="ECO:0000256" key="6">
    <source>
        <dbReference type="PIRNR" id="PIRNR017209"/>
    </source>
</evidence>
<evidence type="ECO:0000256" key="8">
    <source>
        <dbReference type="SAM" id="Phobius"/>
    </source>
</evidence>
<dbReference type="InterPro" id="IPR016688">
    <property type="entry name" value="MscS-like_plants/fungi"/>
</dbReference>
<dbReference type="InterPro" id="IPR058650">
    <property type="entry name" value="Msy1/2-like"/>
</dbReference>
<feature type="transmembrane region" description="Helical" evidence="8">
    <location>
        <begin position="67"/>
        <end position="89"/>
    </location>
</feature>
<feature type="transmembrane region" description="Helical" evidence="8">
    <location>
        <begin position="446"/>
        <end position="466"/>
    </location>
</feature>
<keyword evidence="3 8" id="KW-0812">Transmembrane</keyword>
<evidence type="ECO:0000256" key="1">
    <source>
        <dbReference type="ARBA" id="ARBA00004127"/>
    </source>
</evidence>
<dbReference type="GO" id="GO:0005509">
    <property type="term" value="F:calcium ion binding"/>
    <property type="evidence" value="ECO:0007669"/>
    <property type="project" value="InterPro"/>
</dbReference>
<feature type="transmembrane region" description="Helical" evidence="8">
    <location>
        <begin position="472"/>
        <end position="492"/>
    </location>
</feature>
<dbReference type="PANTHER" id="PTHR31323:SF14">
    <property type="entry name" value="MECHANOSENSITIVE ION CHANNEL PROTEIN MSY2"/>
    <property type="match status" value="1"/>
</dbReference>
<dbReference type="PROSITE" id="PS50222">
    <property type="entry name" value="EF_HAND_2"/>
    <property type="match status" value="1"/>
</dbReference>
<dbReference type="InterPro" id="IPR023408">
    <property type="entry name" value="MscS_beta-dom_sf"/>
</dbReference>
<keyword evidence="5 6" id="KW-0472">Membrane</keyword>
<evidence type="ECO:0000313" key="11">
    <source>
        <dbReference type="Proteomes" id="UP001212411"/>
    </source>
</evidence>
<dbReference type="PIRSF" id="PIRSF017209">
    <property type="entry name" value="Memb_At2g17000_prd"/>
    <property type="match status" value="1"/>
</dbReference>
<dbReference type="InterPro" id="IPR002048">
    <property type="entry name" value="EF_hand_dom"/>
</dbReference>